<dbReference type="AlphaFoldDB" id="A0A367RUD3"/>
<sequence length="387" mass="40602">MTVRKLAVTILYSTVLGLLTTSKVQAASFTFQKIVDTNSSFPIPVYEFNSPAINDKGTVAFSGAYENDNNSGIGIFTSNGKKITTIVDTNGTNGSFSFLGTPSLNNLGTVAFQGERTLNDVSGVGFFTGNGRSLTTVYFDDNAKGILVSRPSINDKGTVVFTDNEFGKTYINTNGKVTFIANTNGGNPSINNQATVSLILPDRGLVTRNGQVTTIIADTNNSFTSLSGDGSPINKQGSVAFLAKLKSGDEGIFTGNGGSLKTIADTSDYFDGFGASPAINDDGKVAFWAFLKSGGEGIFNGSDLVKNKVIATGDNLFGSKVTGIESFDLQGLNNRGQIAFAASLANGTQGIYVATPENATSVPEPSSWLGLVVFSVGATWLRLHKNK</sequence>
<dbReference type="NCBIfam" id="TIGR05002">
    <property type="entry name" value="NxxGxxAF_repeat"/>
    <property type="match status" value="4"/>
</dbReference>
<evidence type="ECO:0000256" key="1">
    <source>
        <dbReference type="SAM" id="SignalP"/>
    </source>
</evidence>
<reference evidence="2" key="1">
    <citation type="submission" date="2016-04" db="EMBL/GenBank/DDBJ databases">
        <authorList>
            <person name="Tabuchi Yagui T.R."/>
        </authorList>
    </citation>
    <scope>NUCLEOTIDE SEQUENCE [LARGE SCALE GENOMIC DNA]</scope>
    <source>
        <strain evidence="2">NIES-26</strain>
    </source>
</reference>
<evidence type="ECO:0000313" key="2">
    <source>
        <dbReference type="EMBL" id="RCJ40216.1"/>
    </source>
</evidence>
<evidence type="ECO:0008006" key="4">
    <source>
        <dbReference type="Google" id="ProtNLM"/>
    </source>
</evidence>
<keyword evidence="3" id="KW-1185">Reference proteome</keyword>
<dbReference type="Pfam" id="PF24251">
    <property type="entry name" value="DUF7453"/>
    <property type="match status" value="2"/>
</dbReference>
<gene>
    <name evidence="2" type="ORF">A6770_10755</name>
</gene>
<feature type="chain" id="PRO_5016875424" description="Exosortase" evidence="1">
    <location>
        <begin position="27"/>
        <end position="387"/>
    </location>
</feature>
<protein>
    <recommendedName>
        <fullName evidence="4">Exosortase</fullName>
    </recommendedName>
</protein>
<proteinExistence type="predicted"/>
<accession>A0A367RUD3</accession>
<dbReference type="Proteomes" id="UP000252107">
    <property type="component" value="Unassembled WGS sequence"/>
</dbReference>
<keyword evidence="1" id="KW-0732">Signal</keyword>
<comment type="caution">
    <text evidence="2">The sequence shown here is derived from an EMBL/GenBank/DDBJ whole genome shotgun (WGS) entry which is preliminary data.</text>
</comment>
<evidence type="ECO:0000313" key="3">
    <source>
        <dbReference type="Proteomes" id="UP000252107"/>
    </source>
</evidence>
<dbReference type="InterPro" id="IPR055876">
    <property type="entry name" value="DUF7453"/>
</dbReference>
<dbReference type="EMBL" id="LXQD01000054">
    <property type="protein sequence ID" value="RCJ40216.1"/>
    <property type="molecule type" value="Genomic_DNA"/>
</dbReference>
<feature type="signal peptide" evidence="1">
    <location>
        <begin position="1"/>
        <end position="26"/>
    </location>
</feature>
<organism evidence="2 3">
    <name type="scientific">Nostoc minutum NIES-26</name>
    <dbReference type="NCBI Taxonomy" id="1844469"/>
    <lineage>
        <taxon>Bacteria</taxon>
        <taxon>Bacillati</taxon>
        <taxon>Cyanobacteriota</taxon>
        <taxon>Cyanophyceae</taxon>
        <taxon>Nostocales</taxon>
        <taxon>Nostocaceae</taxon>
        <taxon>Nostoc</taxon>
    </lineage>
</organism>
<name>A0A367RUD3_9NOSO</name>